<evidence type="ECO:0000313" key="2">
    <source>
        <dbReference type="EMBL" id="MQY26238.1"/>
    </source>
</evidence>
<evidence type="ECO:0008006" key="4">
    <source>
        <dbReference type="Google" id="ProtNLM"/>
    </source>
</evidence>
<dbReference type="InterPro" id="IPR029058">
    <property type="entry name" value="AB_hydrolase_fold"/>
</dbReference>
<dbReference type="InterPro" id="IPR002918">
    <property type="entry name" value="Lipase_EstA/Esterase_EstB"/>
</dbReference>
<keyword evidence="1" id="KW-0732">Signal</keyword>
<dbReference type="PANTHER" id="PTHR32015:SF1">
    <property type="entry name" value="LIPASE"/>
    <property type="match status" value="1"/>
</dbReference>
<dbReference type="Pfam" id="PF01674">
    <property type="entry name" value="Lipase_2"/>
    <property type="match status" value="1"/>
</dbReference>
<dbReference type="OrthoDB" id="8871309at2"/>
<dbReference type="Gene3D" id="3.40.50.1820">
    <property type="entry name" value="alpha/beta hydrolase"/>
    <property type="match status" value="1"/>
</dbReference>
<dbReference type="PROSITE" id="PS51318">
    <property type="entry name" value="TAT"/>
    <property type="match status" value="1"/>
</dbReference>
<evidence type="ECO:0000256" key="1">
    <source>
        <dbReference type="SAM" id="SignalP"/>
    </source>
</evidence>
<dbReference type="GO" id="GO:0016298">
    <property type="term" value="F:lipase activity"/>
    <property type="evidence" value="ECO:0007669"/>
    <property type="project" value="TreeGrafter"/>
</dbReference>
<feature type="chain" id="PRO_5029845546" description="Lipase" evidence="1">
    <location>
        <begin position="33"/>
        <end position="402"/>
    </location>
</feature>
<dbReference type="PANTHER" id="PTHR32015">
    <property type="entry name" value="FASTING INDUCED LIPASE"/>
    <property type="match status" value="1"/>
</dbReference>
<dbReference type="AlphaFoldDB" id="A0A7K0DKN7"/>
<dbReference type="RefSeq" id="WP_153340202.1">
    <property type="nucleotide sequence ID" value="NZ_WEGI01000003.1"/>
</dbReference>
<keyword evidence="3" id="KW-1185">Reference proteome</keyword>
<dbReference type="InterPro" id="IPR006311">
    <property type="entry name" value="TAT_signal"/>
</dbReference>
<dbReference type="SUPFAM" id="SSF53474">
    <property type="entry name" value="alpha/beta-Hydrolases"/>
    <property type="match status" value="1"/>
</dbReference>
<dbReference type="EMBL" id="WEGI01000003">
    <property type="protein sequence ID" value="MQY26238.1"/>
    <property type="molecule type" value="Genomic_DNA"/>
</dbReference>
<gene>
    <name evidence="2" type="ORF">NRB56_18000</name>
</gene>
<dbReference type="Proteomes" id="UP000431401">
    <property type="component" value="Unassembled WGS sequence"/>
</dbReference>
<sequence length="402" mass="41153">MTRTIRRRPLRAAVLTGAAILAAGIAGIGASADPIPLTAADPEQQLVDYIDQGLKNPDSHPIAGTGSACTSGSGAGSGNGSGNCYGGSGSSSGSSGGYSSDTAGSGPAQTAFLAAFGYSMFHPDVAPPGANDWNCKPSAAHPEPVVLVHGTWENAYSNFAYASGPIAAAGFCVFTFDYGRSNLPQGGGLGSVLPGAYGTGLIQDSAQQLSVFVDKVLGATGAPRVDLVAHSQGGPMSRWYLKFDGGAAKVHREITFGATNHGTTLVGIGALGRAINNFGIDVLGLVEIFVGHSGIQQTVGSDFVNQLNEGGDTVPGVDYTVVGTRYDEITTPYDLTFLQAGPGATVRNITLQDGCDQDLSDHLTLMYSPRVLSIILNTLDPQQNPNLVCTFNPWLLGGGGSL</sequence>
<reference evidence="2 3" key="1">
    <citation type="submission" date="2019-10" db="EMBL/GenBank/DDBJ databases">
        <title>Nocardia macrotermitis sp. nov. and Nocardia aurantia sp. nov., isolated from the gut of fungus growing-termite Macrotermes natalensis.</title>
        <authorList>
            <person name="Benndorf R."/>
            <person name="Schwitalla J."/>
            <person name="Martin K."/>
            <person name="De Beer W."/>
            <person name="Kaster A.-K."/>
            <person name="Vollmers J."/>
            <person name="Poulsen M."/>
            <person name="Beemelmanns C."/>
        </authorList>
    </citation>
    <scope>NUCLEOTIDE SEQUENCE [LARGE SCALE GENOMIC DNA]</scope>
    <source>
        <strain evidence="2 3">RB56</strain>
    </source>
</reference>
<comment type="caution">
    <text evidence="2">The sequence shown here is derived from an EMBL/GenBank/DDBJ whole genome shotgun (WGS) entry which is preliminary data.</text>
</comment>
<dbReference type="GO" id="GO:0016042">
    <property type="term" value="P:lipid catabolic process"/>
    <property type="evidence" value="ECO:0007669"/>
    <property type="project" value="InterPro"/>
</dbReference>
<evidence type="ECO:0000313" key="3">
    <source>
        <dbReference type="Proteomes" id="UP000431401"/>
    </source>
</evidence>
<protein>
    <recommendedName>
        <fullName evidence="4">Lipase</fullName>
    </recommendedName>
</protein>
<accession>A0A7K0DKN7</accession>
<name>A0A7K0DKN7_9NOCA</name>
<proteinExistence type="predicted"/>
<feature type="signal peptide" evidence="1">
    <location>
        <begin position="1"/>
        <end position="32"/>
    </location>
</feature>
<organism evidence="2 3">
    <name type="scientific">Nocardia aurantia</name>
    <dbReference type="NCBI Taxonomy" id="2585199"/>
    <lineage>
        <taxon>Bacteria</taxon>
        <taxon>Bacillati</taxon>
        <taxon>Actinomycetota</taxon>
        <taxon>Actinomycetes</taxon>
        <taxon>Mycobacteriales</taxon>
        <taxon>Nocardiaceae</taxon>
        <taxon>Nocardia</taxon>
    </lineage>
</organism>